<evidence type="ECO:0000256" key="1">
    <source>
        <dbReference type="SAM" id="MobiDB-lite"/>
    </source>
</evidence>
<feature type="region of interest" description="Disordered" evidence="1">
    <location>
        <begin position="88"/>
        <end position="114"/>
    </location>
</feature>
<reference evidence="2" key="2">
    <citation type="journal article" date="2023" name="IMA Fungus">
        <title>Comparative genomic study of the Penicillium genus elucidates a diverse pangenome and 15 lateral gene transfer events.</title>
        <authorList>
            <person name="Petersen C."/>
            <person name="Sorensen T."/>
            <person name="Nielsen M.R."/>
            <person name="Sondergaard T.E."/>
            <person name="Sorensen J.L."/>
            <person name="Fitzpatrick D.A."/>
            <person name="Frisvad J.C."/>
            <person name="Nielsen K.L."/>
        </authorList>
    </citation>
    <scope>NUCLEOTIDE SEQUENCE</scope>
    <source>
        <strain evidence="2">IBT 34128</strain>
    </source>
</reference>
<feature type="region of interest" description="Disordered" evidence="1">
    <location>
        <begin position="1"/>
        <end position="73"/>
    </location>
</feature>
<name>A0A9W9F9Z0_9EURO</name>
<dbReference type="OrthoDB" id="3469466at2759"/>
<dbReference type="InterPro" id="IPR021858">
    <property type="entry name" value="Fun_TF"/>
</dbReference>
<accession>A0A9W9F9Z0</accession>
<sequence length="584" mass="64860">MSSRKNQPAGHKKDGIHFVNARPASETEKLKTQRLVRAHVGKWISDQTRDRSTAPGSSSHSAKSEPSSYSLVSRPRQLPAIKHVLARDPRFHPSPSHASDSSDSSDDFAEPTELAAETPRHEFLPIEAPVSGVLDPFSTYPSHFPLELVHPCESHLLTVVWPGVAPLPEGETAGHSWFPLARSDPALFTAFMFASLCHQRVQWVNQWNPRTVFGPKQQSFLQLCEMEAIKLINKAVRDPVRVNSDAVLLSVICMAHHRTEEAGTHSHLRTPFNPPLQRLQWLDVYGCLRPNMIHIQGLVQMIIMRGGLKNIKTGSLPPTISLWVIPKTSHGLPKDLTDYVSYSSDIVTCSCFCVRPVFEFWPLDENHMGLSIQDILGFGPSDIDRGFGRLHYIGITPEMAEALQAALTYIKVVKSKLGTTYTVTTLADQRNITQHTLLSLPPASAIESTFTNPTHAATYEACRLATLIFSVSVIFPMPAQNNPLQRLAHQIQFVLCQPNAFALWSAPHTRVPLLWILMLGGIAAYGTPDRAWFGSALHDTTRRSGLSSWPIVKRALESMLWYGAACDEAAESLWIEAHRAYPVG</sequence>
<reference evidence="2" key="1">
    <citation type="submission" date="2022-11" db="EMBL/GenBank/DDBJ databases">
        <authorList>
            <person name="Petersen C."/>
        </authorList>
    </citation>
    <scope>NUCLEOTIDE SEQUENCE</scope>
    <source>
        <strain evidence="2">IBT 34128</strain>
    </source>
</reference>
<dbReference type="PANTHER" id="PTHR37540">
    <property type="entry name" value="TRANSCRIPTION FACTOR (ACR-2), PUTATIVE-RELATED-RELATED"/>
    <property type="match status" value="1"/>
</dbReference>
<proteinExistence type="predicted"/>
<dbReference type="AlphaFoldDB" id="A0A9W9F9Z0"/>
<gene>
    <name evidence="2" type="ORF">NUU61_005728</name>
</gene>
<dbReference type="GeneID" id="81395478"/>
<feature type="compositionally biased region" description="Low complexity" evidence="1">
    <location>
        <begin position="93"/>
        <end position="102"/>
    </location>
</feature>
<dbReference type="RefSeq" id="XP_056511923.1">
    <property type="nucleotide sequence ID" value="XM_056656310.1"/>
</dbReference>
<evidence type="ECO:0000313" key="3">
    <source>
        <dbReference type="Proteomes" id="UP001141434"/>
    </source>
</evidence>
<dbReference type="Pfam" id="PF11951">
    <property type="entry name" value="Fungal_trans_2"/>
    <property type="match status" value="1"/>
</dbReference>
<keyword evidence="3" id="KW-1185">Reference proteome</keyword>
<dbReference type="Proteomes" id="UP001141434">
    <property type="component" value="Unassembled WGS sequence"/>
</dbReference>
<evidence type="ECO:0000313" key="2">
    <source>
        <dbReference type="EMBL" id="KAJ5096372.1"/>
    </source>
</evidence>
<protein>
    <recommendedName>
        <fullName evidence="4">Transcription factor domain-containing protein</fullName>
    </recommendedName>
</protein>
<comment type="caution">
    <text evidence="2">The sequence shown here is derived from an EMBL/GenBank/DDBJ whole genome shotgun (WGS) entry which is preliminary data.</text>
</comment>
<feature type="compositionally biased region" description="Low complexity" evidence="1">
    <location>
        <begin position="53"/>
        <end position="70"/>
    </location>
</feature>
<organism evidence="2 3">
    <name type="scientific">Penicillium alfredii</name>
    <dbReference type="NCBI Taxonomy" id="1506179"/>
    <lineage>
        <taxon>Eukaryota</taxon>
        <taxon>Fungi</taxon>
        <taxon>Dikarya</taxon>
        <taxon>Ascomycota</taxon>
        <taxon>Pezizomycotina</taxon>
        <taxon>Eurotiomycetes</taxon>
        <taxon>Eurotiomycetidae</taxon>
        <taxon>Eurotiales</taxon>
        <taxon>Aspergillaceae</taxon>
        <taxon>Penicillium</taxon>
    </lineage>
</organism>
<dbReference type="EMBL" id="JAPMSZ010000007">
    <property type="protein sequence ID" value="KAJ5096372.1"/>
    <property type="molecule type" value="Genomic_DNA"/>
</dbReference>
<dbReference type="PANTHER" id="PTHR37540:SF5">
    <property type="entry name" value="TRANSCRIPTION FACTOR DOMAIN-CONTAINING PROTEIN"/>
    <property type="match status" value="1"/>
</dbReference>
<evidence type="ECO:0008006" key="4">
    <source>
        <dbReference type="Google" id="ProtNLM"/>
    </source>
</evidence>